<dbReference type="SUPFAM" id="SSF46785">
    <property type="entry name" value="Winged helix' DNA-binding domain"/>
    <property type="match status" value="1"/>
</dbReference>
<dbReference type="GO" id="GO:0003677">
    <property type="term" value="F:DNA binding"/>
    <property type="evidence" value="ECO:0007669"/>
    <property type="project" value="UniProtKB-KW"/>
</dbReference>
<evidence type="ECO:0000259" key="4">
    <source>
        <dbReference type="PROSITE" id="PS50987"/>
    </source>
</evidence>
<feature type="domain" description="HTH arsR-type" evidence="4">
    <location>
        <begin position="10"/>
        <end position="104"/>
    </location>
</feature>
<keyword evidence="2" id="KW-0238">DNA-binding</keyword>
<reference evidence="5 6" key="1">
    <citation type="submission" date="2019-10" db="EMBL/GenBank/DDBJ databases">
        <authorList>
            <person name="Dong K."/>
        </authorList>
    </citation>
    <scope>NUCLEOTIDE SEQUENCE [LARGE SCALE GENOMIC DNA]</scope>
    <source>
        <strain evidence="5 6">DSM 28960</strain>
    </source>
</reference>
<keyword evidence="6" id="KW-1185">Reference proteome</keyword>
<dbReference type="PANTHER" id="PTHR33154">
    <property type="entry name" value="TRANSCRIPTIONAL REGULATOR, ARSR FAMILY"/>
    <property type="match status" value="1"/>
</dbReference>
<dbReference type="Gene3D" id="1.10.10.10">
    <property type="entry name" value="Winged helix-like DNA-binding domain superfamily/Winged helix DNA-binding domain"/>
    <property type="match status" value="1"/>
</dbReference>
<sequence length="104" mass="12183">MDLNKSKLNNTTLSDEQLVKIFKALSDPTRLDILRIIKNHDYYGECACNVFNDQIDMSQPTMSYHMKMLREAGLITVRKEAREKFVTINHDLLKSFFPNFLELL</sequence>
<proteinExistence type="predicted"/>
<dbReference type="PRINTS" id="PR00778">
    <property type="entry name" value="HTHARSR"/>
</dbReference>
<comment type="caution">
    <text evidence="5">The sequence shown here is derived from an EMBL/GenBank/DDBJ whole genome shotgun (WGS) entry which is preliminary data.</text>
</comment>
<organism evidence="5 6">
    <name type="scientific">Lactococcus hircilactis</name>
    <dbReference type="NCBI Taxonomy" id="1494462"/>
    <lineage>
        <taxon>Bacteria</taxon>
        <taxon>Bacillati</taxon>
        <taxon>Bacillota</taxon>
        <taxon>Bacilli</taxon>
        <taxon>Lactobacillales</taxon>
        <taxon>Streptococcaceae</taxon>
        <taxon>Lactococcus</taxon>
    </lineage>
</organism>
<keyword evidence="1" id="KW-0805">Transcription regulation</keyword>
<dbReference type="NCBIfam" id="NF033788">
    <property type="entry name" value="HTH_metalloreg"/>
    <property type="match status" value="1"/>
</dbReference>
<dbReference type="SMART" id="SM00418">
    <property type="entry name" value="HTH_ARSR"/>
    <property type="match status" value="1"/>
</dbReference>
<evidence type="ECO:0000256" key="3">
    <source>
        <dbReference type="ARBA" id="ARBA00023163"/>
    </source>
</evidence>
<dbReference type="GO" id="GO:0003700">
    <property type="term" value="F:DNA-binding transcription factor activity"/>
    <property type="evidence" value="ECO:0007669"/>
    <property type="project" value="InterPro"/>
</dbReference>
<dbReference type="EMBL" id="WITJ01000001">
    <property type="protein sequence ID" value="MQW38410.1"/>
    <property type="molecule type" value="Genomic_DNA"/>
</dbReference>
<evidence type="ECO:0000313" key="6">
    <source>
        <dbReference type="Proteomes" id="UP000439550"/>
    </source>
</evidence>
<dbReference type="RefSeq" id="WP_153494579.1">
    <property type="nucleotide sequence ID" value="NZ_CAXYUY010000005.1"/>
</dbReference>
<dbReference type="InterPro" id="IPR011991">
    <property type="entry name" value="ArsR-like_HTH"/>
</dbReference>
<dbReference type="AlphaFoldDB" id="A0A7X2D0T7"/>
<evidence type="ECO:0000313" key="5">
    <source>
        <dbReference type="EMBL" id="MQW38410.1"/>
    </source>
</evidence>
<dbReference type="InterPro" id="IPR036390">
    <property type="entry name" value="WH_DNA-bd_sf"/>
</dbReference>
<dbReference type="Pfam" id="PF12840">
    <property type="entry name" value="HTH_20"/>
    <property type="match status" value="1"/>
</dbReference>
<dbReference type="Proteomes" id="UP000439550">
    <property type="component" value="Unassembled WGS sequence"/>
</dbReference>
<name>A0A7X2D0T7_9LACT</name>
<keyword evidence="3" id="KW-0804">Transcription</keyword>
<dbReference type="InterPro" id="IPR051081">
    <property type="entry name" value="HTH_MetalResp_TranReg"/>
</dbReference>
<evidence type="ECO:0000256" key="2">
    <source>
        <dbReference type="ARBA" id="ARBA00023125"/>
    </source>
</evidence>
<protein>
    <submittedName>
        <fullName evidence="5">Metalloregulator ArsR/SmtB family transcription factor</fullName>
    </submittedName>
</protein>
<dbReference type="PROSITE" id="PS50987">
    <property type="entry name" value="HTH_ARSR_2"/>
    <property type="match status" value="1"/>
</dbReference>
<dbReference type="InterPro" id="IPR036388">
    <property type="entry name" value="WH-like_DNA-bd_sf"/>
</dbReference>
<dbReference type="InterPro" id="IPR001845">
    <property type="entry name" value="HTH_ArsR_DNA-bd_dom"/>
</dbReference>
<dbReference type="PANTHER" id="PTHR33154:SF25">
    <property type="entry name" value="LMO0101 PROTEIN"/>
    <property type="match status" value="1"/>
</dbReference>
<dbReference type="OrthoDB" id="9794330at2"/>
<accession>A0A7X2D0T7</accession>
<gene>
    <name evidence="5" type="ORF">GHI93_00400</name>
</gene>
<evidence type="ECO:0000256" key="1">
    <source>
        <dbReference type="ARBA" id="ARBA00023015"/>
    </source>
</evidence>
<dbReference type="CDD" id="cd00090">
    <property type="entry name" value="HTH_ARSR"/>
    <property type="match status" value="1"/>
</dbReference>